<dbReference type="PROSITE" id="PS50966">
    <property type="entry name" value="ZF_SWIM"/>
    <property type="match status" value="1"/>
</dbReference>
<dbReference type="Pfam" id="PF19318">
    <property type="entry name" value="DUF5918"/>
    <property type="match status" value="1"/>
</dbReference>
<evidence type="ECO:0000259" key="7">
    <source>
        <dbReference type="PROSITE" id="PS51698"/>
    </source>
</evidence>
<dbReference type="SMART" id="SM00504">
    <property type="entry name" value="Ubox"/>
    <property type="match status" value="1"/>
</dbReference>
<keyword evidence="2 4" id="KW-0863">Zinc-finger</keyword>
<evidence type="ECO:0000256" key="5">
    <source>
        <dbReference type="SAM" id="MobiDB-lite"/>
    </source>
</evidence>
<keyword evidence="1" id="KW-0479">Metal-binding</keyword>
<evidence type="ECO:0000256" key="4">
    <source>
        <dbReference type="PROSITE-ProRule" id="PRU00325"/>
    </source>
</evidence>
<dbReference type="InterPro" id="IPR013083">
    <property type="entry name" value="Znf_RING/FYVE/PHD"/>
</dbReference>
<evidence type="ECO:0000256" key="3">
    <source>
        <dbReference type="ARBA" id="ARBA00022833"/>
    </source>
</evidence>
<evidence type="ECO:0000256" key="2">
    <source>
        <dbReference type="ARBA" id="ARBA00022771"/>
    </source>
</evidence>
<feature type="compositionally biased region" description="Basic and acidic residues" evidence="5">
    <location>
        <begin position="263"/>
        <end position="273"/>
    </location>
</feature>
<dbReference type="PANTHER" id="PTHR13492:SF2">
    <property type="entry name" value="RING FINGER PROTEIN 37"/>
    <property type="match status" value="1"/>
</dbReference>
<dbReference type="PROSITE" id="PS51698">
    <property type="entry name" value="U_BOX"/>
    <property type="match status" value="1"/>
</dbReference>
<dbReference type="InterPro" id="IPR003613">
    <property type="entry name" value="Ubox_domain"/>
</dbReference>
<feature type="domain" description="SWIM-type" evidence="6">
    <location>
        <begin position="567"/>
        <end position="601"/>
    </location>
</feature>
<organism evidence="8">
    <name type="scientific">Scylla olivacea</name>
    <name type="common">Orange mud crab</name>
    <name type="synonym">Cancer olivacea</name>
    <dbReference type="NCBI Taxonomy" id="85551"/>
    <lineage>
        <taxon>Eukaryota</taxon>
        <taxon>Metazoa</taxon>
        <taxon>Ecdysozoa</taxon>
        <taxon>Arthropoda</taxon>
        <taxon>Crustacea</taxon>
        <taxon>Multicrustacea</taxon>
        <taxon>Malacostraca</taxon>
        <taxon>Eumalacostraca</taxon>
        <taxon>Eucarida</taxon>
        <taxon>Decapoda</taxon>
        <taxon>Pleocyemata</taxon>
        <taxon>Brachyura</taxon>
        <taxon>Eubrachyura</taxon>
        <taxon>Portunoidea</taxon>
        <taxon>Portunidae</taxon>
        <taxon>Portuninae</taxon>
        <taxon>Scylla</taxon>
    </lineage>
</organism>
<dbReference type="Pfam" id="PF04564">
    <property type="entry name" value="U-box"/>
    <property type="match status" value="1"/>
</dbReference>
<dbReference type="InterPro" id="IPR039847">
    <property type="entry name" value="Ubox5"/>
</dbReference>
<dbReference type="PANTHER" id="PTHR13492">
    <property type="entry name" value="RING FINGER PROTEIN 37"/>
    <property type="match status" value="1"/>
</dbReference>
<feature type="region of interest" description="Disordered" evidence="5">
    <location>
        <begin position="84"/>
        <end position="110"/>
    </location>
</feature>
<dbReference type="SUPFAM" id="SSF57850">
    <property type="entry name" value="RING/U-box"/>
    <property type="match status" value="1"/>
</dbReference>
<feature type="region of interest" description="Disordered" evidence="5">
    <location>
        <begin position="455"/>
        <end position="487"/>
    </location>
</feature>
<protein>
    <recommendedName>
        <fullName evidence="9">U-box domain-containing protein</fullName>
    </recommendedName>
</protein>
<keyword evidence="3" id="KW-0862">Zinc</keyword>
<sequence>MNFMSPCLSPSVSSSKPCADGYDIQNLISGTKGFMGAYFIRPPVDISVVFPVPIDISCIKMVARVEQKRSTGFLVFTEPEDISSSQSQNAAHPSQVSSSKDSSNEPSTSHGHSFVLNEFIEDSYKSSVTASDKDKDTSEIYLCVGKFYTKNEDELVLKNHHYRHWLRLPMPDTKSSMKGQSLFHGSLRHTNRKALKCVKSMIIRIQSTSERACPPVLHSLEVWGQPGISTNKSKRRELLKQWKTYKPITKVEPDVPRLYNSNPEEKMTEKSQNDDLNNRDLLEIPEDFLDPLTCDIMTVPLLLPSGNSIDAHTLERYIAGEATWGRPASDPFTGVPFRGDKQPVPNVSLKARIDRFLLANGEHPDIERCGRTVGSSLNSGEAGDSMNSANNKRVCLEYSGEDEMDHPNNKRKVSRVEIDTKVIPVEGSSALDDTKNNSFDDLSMEIEAALKGKPKYLPTQMSTQKQKEDKEETGKVSLSSSSQGYKMHSKVLRAQTVKNKRDAVTRPGQCLSGPESSSSSHHGIVQMIGGILSVTQGRTARVKRLPAHHVNERPSHLIHGDKPSQNYTYPFRQSVSCSCGGTEVLYKLDCEHLLCRTCLLKEQSHKAEVECGTCKRTCKKSSISKYHTKSIFST</sequence>
<feature type="region of interest" description="Disordered" evidence="5">
    <location>
        <begin position="254"/>
        <end position="273"/>
    </location>
</feature>
<dbReference type="InterPro" id="IPR017907">
    <property type="entry name" value="Znf_RING_CS"/>
</dbReference>
<dbReference type="EMBL" id="GDRN01078794">
    <property type="protein sequence ID" value="JAI62514.1"/>
    <property type="molecule type" value="Transcribed_RNA"/>
</dbReference>
<dbReference type="GO" id="GO:0005634">
    <property type="term" value="C:nucleus"/>
    <property type="evidence" value="ECO:0007669"/>
    <property type="project" value="TreeGrafter"/>
</dbReference>
<dbReference type="Gene3D" id="3.30.40.10">
    <property type="entry name" value="Zinc/RING finger domain, C3HC4 (zinc finger)"/>
    <property type="match status" value="1"/>
</dbReference>
<dbReference type="GO" id="GO:0008270">
    <property type="term" value="F:zinc ion binding"/>
    <property type="evidence" value="ECO:0007669"/>
    <property type="project" value="UniProtKB-KW"/>
</dbReference>
<evidence type="ECO:0000259" key="6">
    <source>
        <dbReference type="PROSITE" id="PS50966"/>
    </source>
</evidence>
<accession>A0A0P4WMK6</accession>
<dbReference type="InterPro" id="IPR045696">
    <property type="entry name" value="Ubox5_N"/>
</dbReference>
<dbReference type="PROSITE" id="PS00518">
    <property type="entry name" value="ZF_RING_1"/>
    <property type="match status" value="1"/>
</dbReference>
<feature type="region of interest" description="Disordered" evidence="5">
    <location>
        <begin position="502"/>
        <end position="521"/>
    </location>
</feature>
<evidence type="ECO:0000256" key="1">
    <source>
        <dbReference type="ARBA" id="ARBA00022723"/>
    </source>
</evidence>
<dbReference type="AlphaFoldDB" id="A0A0P4WMK6"/>
<reference evidence="8" key="1">
    <citation type="submission" date="2015-09" db="EMBL/GenBank/DDBJ databases">
        <title>Scylla olivacea transcriptome.</title>
        <authorList>
            <person name="Ikhwanuddin M."/>
        </authorList>
    </citation>
    <scope>NUCLEOTIDE SEQUENCE</scope>
</reference>
<dbReference type="GO" id="GO:0031625">
    <property type="term" value="F:ubiquitin protein ligase binding"/>
    <property type="evidence" value="ECO:0007669"/>
    <property type="project" value="TreeGrafter"/>
</dbReference>
<evidence type="ECO:0000313" key="8">
    <source>
        <dbReference type="EMBL" id="JAI62514.1"/>
    </source>
</evidence>
<evidence type="ECO:0008006" key="9">
    <source>
        <dbReference type="Google" id="ProtNLM"/>
    </source>
</evidence>
<name>A0A0P4WMK6_SCYOL</name>
<feature type="compositionally biased region" description="Basic and acidic residues" evidence="5">
    <location>
        <begin position="465"/>
        <end position="474"/>
    </location>
</feature>
<dbReference type="GO" id="GO:0034450">
    <property type="term" value="F:ubiquitin-ubiquitin ligase activity"/>
    <property type="evidence" value="ECO:0007669"/>
    <property type="project" value="TreeGrafter"/>
</dbReference>
<proteinExistence type="predicted"/>
<dbReference type="InterPro" id="IPR039925">
    <property type="entry name" value="RNF37_RING-Ubox"/>
</dbReference>
<dbReference type="CDD" id="cd16660">
    <property type="entry name" value="RING-Ubox_RNF37"/>
    <property type="match status" value="1"/>
</dbReference>
<feature type="domain" description="U-box" evidence="7">
    <location>
        <begin position="283"/>
        <end position="363"/>
    </location>
</feature>
<dbReference type="GO" id="GO:0000209">
    <property type="term" value="P:protein polyubiquitination"/>
    <property type="evidence" value="ECO:0007669"/>
    <property type="project" value="TreeGrafter"/>
</dbReference>
<dbReference type="InterPro" id="IPR007527">
    <property type="entry name" value="Znf_SWIM"/>
</dbReference>